<dbReference type="InterPro" id="IPR044281">
    <property type="entry name" value="IMP4/RPF1"/>
</dbReference>
<reference evidence="4 5" key="1">
    <citation type="journal article" date="2018" name="Nat. Microbiol.">
        <title>Leveraging single-cell genomics to expand the fungal tree of life.</title>
        <authorList>
            <person name="Ahrendt S.R."/>
            <person name="Quandt C.A."/>
            <person name="Ciobanu D."/>
            <person name="Clum A."/>
            <person name="Salamov A."/>
            <person name="Andreopoulos B."/>
            <person name="Cheng J.F."/>
            <person name="Woyke T."/>
            <person name="Pelin A."/>
            <person name="Henrissat B."/>
            <person name="Reynolds N.K."/>
            <person name="Benny G.L."/>
            <person name="Smith M.E."/>
            <person name="James T.Y."/>
            <person name="Grigoriev I.V."/>
        </authorList>
    </citation>
    <scope>NUCLEOTIDE SEQUENCE [LARGE SCALE GENOMIC DNA]</scope>
    <source>
        <strain evidence="4 5">ATCC 52028</strain>
    </source>
</reference>
<evidence type="ECO:0000259" key="1">
    <source>
        <dbReference type="PROSITE" id="PS50833"/>
    </source>
</evidence>
<dbReference type="EMBL" id="ML014216">
    <property type="protein sequence ID" value="RKP00428.1"/>
    <property type="molecule type" value="Genomic_DNA"/>
</dbReference>
<dbReference type="GO" id="GO:0000470">
    <property type="term" value="P:maturation of LSU-rRNA"/>
    <property type="evidence" value="ECO:0007669"/>
    <property type="project" value="TreeGrafter"/>
</dbReference>
<dbReference type="PROSITE" id="PS50833">
    <property type="entry name" value="BRIX"/>
    <property type="match status" value="1"/>
</dbReference>
<dbReference type="InterPro" id="IPR007109">
    <property type="entry name" value="Brix"/>
</dbReference>
<evidence type="ECO:0000313" key="2">
    <source>
        <dbReference type="EMBL" id="RKO96205.1"/>
    </source>
</evidence>
<dbReference type="GO" id="GO:0042134">
    <property type="term" value="F:rRNA primary transcript binding"/>
    <property type="evidence" value="ECO:0007669"/>
    <property type="project" value="InterPro"/>
</dbReference>
<dbReference type="GO" id="GO:0030687">
    <property type="term" value="C:preribosome, large subunit precursor"/>
    <property type="evidence" value="ECO:0007669"/>
    <property type="project" value="TreeGrafter"/>
</dbReference>
<dbReference type="EMBL" id="ML010227">
    <property type="protein sequence ID" value="RKO96205.1"/>
    <property type="molecule type" value="Genomic_DNA"/>
</dbReference>
<keyword evidence="5" id="KW-1185">Reference proteome</keyword>
<organism evidence="2 4">
    <name type="scientific">Caulochytrium protostelioides</name>
    <dbReference type="NCBI Taxonomy" id="1555241"/>
    <lineage>
        <taxon>Eukaryota</taxon>
        <taxon>Fungi</taxon>
        <taxon>Fungi incertae sedis</taxon>
        <taxon>Chytridiomycota</taxon>
        <taxon>Chytridiomycota incertae sedis</taxon>
        <taxon>Chytridiomycetes</taxon>
        <taxon>Caulochytriales</taxon>
        <taxon>Caulochytriaceae</taxon>
        <taxon>Caulochytrium</taxon>
    </lineage>
</organism>
<sequence>MAPPVEINAIKNKMRREDLYNKLRQEKERKKLEERIARRKLEVSNPALKAQRLAENVPDTLERLREADDTMVDAEDAEVAEDEATDEFASYFNGEADPKIMVTTTHMAKRLTVQFARDFTRIFPTAEFFKRQREFTIKRMVELAKKRDYTDMVVVNDGGHGPWSMTFIHLPEGPTMVFKLGKTMKLTADIKGAGRATRHSPELIMNNFSTRLGHTVGRMFASMFPPNPEFEGRQVATLHNQRDFIFFRRHRYIFDDTKTCRLQELGPRFSLKLMSLQKGTFDSTQGEYEWVQKSEHETSRRRFFL</sequence>
<dbReference type="PANTHER" id="PTHR22734:SF3">
    <property type="entry name" value="RIBOSOME PRODUCTION FACTOR 1"/>
    <property type="match status" value="1"/>
</dbReference>
<protein>
    <submittedName>
        <fullName evidence="2">Brix-domain-containing protein</fullName>
    </submittedName>
</protein>
<reference evidence="2" key="3">
    <citation type="submission" date="2018-08" db="EMBL/GenBank/DDBJ databases">
        <title>Leveraging single-cell genomics to expand the Fungal Tree of Life.</title>
        <authorList>
            <consortium name="DOE Joint Genome Institute"/>
            <person name="Ahrendt S.R."/>
            <person name="Quandt C.A."/>
            <person name="Ciobanu D."/>
            <person name="Clum A."/>
            <person name="Salamov A."/>
            <person name="Andreopoulos B."/>
            <person name="Cheng J.-F."/>
            <person name="Woyke T."/>
            <person name="Pelin A."/>
            <person name="Henrissat B."/>
            <person name="Reynolds N."/>
            <person name="Benny G.L."/>
            <person name="Smith M.E."/>
            <person name="James T.Y."/>
            <person name="Grigoriev I.V."/>
        </authorList>
    </citation>
    <scope>NUCLEOTIDE SEQUENCE</scope>
    <source>
        <strain evidence="2">ATCC 52028</strain>
    </source>
</reference>
<dbReference type="SMART" id="SM00879">
    <property type="entry name" value="Brix"/>
    <property type="match status" value="1"/>
</dbReference>
<dbReference type="Pfam" id="PF04427">
    <property type="entry name" value="Brix"/>
    <property type="match status" value="1"/>
</dbReference>
<feature type="domain" description="Brix" evidence="1">
    <location>
        <begin position="98"/>
        <end position="282"/>
    </location>
</feature>
<gene>
    <name evidence="2" type="ORF">CAUPRSCDRAFT_8410</name>
    <name evidence="3" type="ORF">CXG81DRAFT_26860</name>
</gene>
<dbReference type="Proteomes" id="UP000274922">
    <property type="component" value="Unassembled WGS sequence"/>
</dbReference>
<proteinExistence type="predicted"/>
<dbReference type="SUPFAM" id="SSF52954">
    <property type="entry name" value="Class II aaRS ABD-related"/>
    <property type="match status" value="1"/>
</dbReference>
<dbReference type="GO" id="GO:0005730">
    <property type="term" value="C:nucleolus"/>
    <property type="evidence" value="ECO:0007669"/>
    <property type="project" value="TreeGrafter"/>
</dbReference>
<evidence type="ECO:0000313" key="5">
    <source>
        <dbReference type="Proteomes" id="UP000274922"/>
    </source>
</evidence>
<dbReference type="GO" id="GO:0000460">
    <property type="term" value="P:maturation of 5.8S rRNA"/>
    <property type="evidence" value="ECO:0007669"/>
    <property type="project" value="TreeGrafter"/>
</dbReference>
<dbReference type="OrthoDB" id="264354at2759"/>
<dbReference type="Proteomes" id="UP000268535">
    <property type="component" value="Unassembled WGS sequence"/>
</dbReference>
<dbReference type="STRING" id="1555241.A0A4P9WUP7"/>
<dbReference type="PANTHER" id="PTHR22734">
    <property type="entry name" value="U3 SMALL NUCLEOLAR RIBONUCLEOPROTEIN PROTEIN IMP4"/>
    <property type="match status" value="1"/>
</dbReference>
<accession>A0A4P9WUP7</accession>
<evidence type="ECO:0000313" key="4">
    <source>
        <dbReference type="Proteomes" id="UP000268535"/>
    </source>
</evidence>
<evidence type="ECO:0000313" key="3">
    <source>
        <dbReference type="EMBL" id="RKP00428.1"/>
    </source>
</evidence>
<name>A0A4P9WUP7_9FUNG</name>
<dbReference type="Gene3D" id="3.40.50.10480">
    <property type="entry name" value="Probable brix-domain ribosomal biogenesis protein"/>
    <property type="match status" value="1"/>
</dbReference>
<dbReference type="AlphaFoldDB" id="A0A4P9WUP7"/>
<reference evidence="3" key="2">
    <citation type="submission" date="2018-04" db="EMBL/GenBank/DDBJ databases">
        <title>Leveraging single-cell genomics to expand the Fungal Tree of Life.</title>
        <authorList>
            <consortium name="DOE Joint Genome Institute"/>
            <person name="Ahrendt S.R."/>
            <person name="Quandt C.A."/>
            <person name="Ciobanu D."/>
            <person name="Clum A."/>
            <person name="Salamov A."/>
            <person name="Andreopoulos B."/>
            <person name="Cheng J.-F."/>
            <person name="Woyke T."/>
            <person name="Pelin A."/>
            <person name="Henrissat B."/>
            <person name="Benny G.L."/>
            <person name="Smith M.E."/>
            <person name="James T.Y."/>
            <person name="Grigoriev I.V."/>
        </authorList>
    </citation>
    <scope>NUCLEOTIDE SEQUENCE</scope>
    <source>
        <strain evidence="3">ATCC 52028</strain>
    </source>
</reference>